<evidence type="ECO:0000313" key="7">
    <source>
        <dbReference type="EMBL" id="PNS14745.1"/>
    </source>
</evidence>
<feature type="region of interest" description="Disordered" evidence="5">
    <location>
        <begin position="574"/>
        <end position="654"/>
    </location>
</feature>
<feature type="transmembrane region" description="Helical" evidence="6">
    <location>
        <begin position="82"/>
        <end position="103"/>
    </location>
</feature>
<dbReference type="Pfam" id="PF05653">
    <property type="entry name" value="Mg_trans_NIPA"/>
    <property type="match status" value="1"/>
</dbReference>
<dbReference type="Gene3D" id="1.10.3730.20">
    <property type="match status" value="1"/>
</dbReference>
<dbReference type="PANTHER" id="PTHR12570">
    <property type="match status" value="1"/>
</dbReference>
<feature type="transmembrane region" description="Helical" evidence="6">
    <location>
        <begin position="227"/>
        <end position="247"/>
    </location>
</feature>
<dbReference type="InterPro" id="IPR008521">
    <property type="entry name" value="Mg_trans_NIPA"/>
</dbReference>
<comment type="subcellular location">
    <subcellularLocation>
        <location evidence="1">Membrane</location>
        <topology evidence="1">Multi-pass membrane protein</topology>
    </subcellularLocation>
</comment>
<keyword evidence="8" id="KW-1185">Reference proteome</keyword>
<dbReference type="InParanoid" id="A0A2K1QHW2"/>
<name>A0A2K1QHW2_9PEZI</name>
<keyword evidence="4 6" id="KW-0472">Membrane</keyword>
<feature type="transmembrane region" description="Helical" evidence="6">
    <location>
        <begin position="12"/>
        <end position="30"/>
    </location>
</feature>
<comment type="caution">
    <text evidence="7">The sequence shown here is derived from an EMBL/GenBank/DDBJ whole genome shotgun (WGS) entry which is preliminary data.</text>
</comment>
<feature type="compositionally biased region" description="Basic and acidic residues" evidence="5">
    <location>
        <begin position="624"/>
        <end position="637"/>
    </location>
</feature>
<feature type="region of interest" description="Disordered" evidence="5">
    <location>
        <begin position="361"/>
        <end position="380"/>
    </location>
</feature>
<dbReference type="PANTHER" id="PTHR12570:SF86">
    <property type="entry name" value="ADR321CP"/>
    <property type="match status" value="1"/>
</dbReference>
<protein>
    <submittedName>
        <fullName evidence="7">NIPA-like protein 2</fullName>
    </submittedName>
</protein>
<feature type="region of interest" description="Disordered" evidence="5">
    <location>
        <begin position="391"/>
        <end position="428"/>
    </location>
</feature>
<dbReference type="AlphaFoldDB" id="A0A2K1QHW2"/>
<dbReference type="GO" id="GO:0015095">
    <property type="term" value="F:magnesium ion transmembrane transporter activity"/>
    <property type="evidence" value="ECO:0007669"/>
    <property type="project" value="InterPro"/>
</dbReference>
<feature type="transmembrane region" description="Helical" evidence="6">
    <location>
        <begin position="292"/>
        <end position="312"/>
    </location>
</feature>
<evidence type="ECO:0000256" key="1">
    <source>
        <dbReference type="ARBA" id="ARBA00004141"/>
    </source>
</evidence>
<dbReference type="InterPro" id="IPR037185">
    <property type="entry name" value="EmrE-like"/>
</dbReference>
<dbReference type="GO" id="GO:0016020">
    <property type="term" value="C:membrane"/>
    <property type="evidence" value="ECO:0007669"/>
    <property type="project" value="UniProtKB-SubCell"/>
</dbReference>
<feature type="compositionally biased region" description="Polar residues" evidence="5">
    <location>
        <begin position="452"/>
        <end position="463"/>
    </location>
</feature>
<feature type="region of interest" description="Disordered" evidence="5">
    <location>
        <begin position="447"/>
        <end position="494"/>
    </location>
</feature>
<evidence type="ECO:0000313" key="8">
    <source>
        <dbReference type="Proteomes" id="UP000243797"/>
    </source>
</evidence>
<organism evidence="7 8">
    <name type="scientific">Sphaceloma murrayae</name>
    <dbReference type="NCBI Taxonomy" id="2082308"/>
    <lineage>
        <taxon>Eukaryota</taxon>
        <taxon>Fungi</taxon>
        <taxon>Dikarya</taxon>
        <taxon>Ascomycota</taxon>
        <taxon>Pezizomycotina</taxon>
        <taxon>Dothideomycetes</taxon>
        <taxon>Dothideomycetidae</taxon>
        <taxon>Myriangiales</taxon>
        <taxon>Elsinoaceae</taxon>
        <taxon>Sphaceloma</taxon>
    </lineage>
</organism>
<gene>
    <name evidence="7" type="ORF">CAC42_1974</name>
</gene>
<feature type="transmembrane region" description="Helical" evidence="6">
    <location>
        <begin position="110"/>
        <end position="130"/>
    </location>
</feature>
<feature type="transmembrane region" description="Helical" evidence="6">
    <location>
        <begin position="150"/>
        <end position="174"/>
    </location>
</feature>
<keyword evidence="3 6" id="KW-1133">Transmembrane helix</keyword>
<feature type="transmembrane region" description="Helical" evidence="6">
    <location>
        <begin position="56"/>
        <end position="76"/>
    </location>
</feature>
<accession>A0A2K1QHW2</accession>
<evidence type="ECO:0000256" key="6">
    <source>
        <dbReference type="SAM" id="Phobius"/>
    </source>
</evidence>
<dbReference type="SUPFAM" id="SSF103481">
    <property type="entry name" value="Multidrug resistance efflux transporter EmrE"/>
    <property type="match status" value="1"/>
</dbReference>
<reference evidence="7 8" key="1">
    <citation type="submission" date="2017-06" db="EMBL/GenBank/DDBJ databases">
        <title>Draft genome sequence of a variant of Elsinoe murrayae.</title>
        <authorList>
            <person name="Cheng Q."/>
        </authorList>
    </citation>
    <scope>NUCLEOTIDE SEQUENCE [LARGE SCALE GENOMIC DNA]</scope>
    <source>
        <strain evidence="7 8">CQ-2017a</strain>
    </source>
</reference>
<dbReference type="EMBL" id="NKHZ01000081">
    <property type="protein sequence ID" value="PNS14745.1"/>
    <property type="molecule type" value="Genomic_DNA"/>
</dbReference>
<dbReference type="Proteomes" id="UP000243797">
    <property type="component" value="Unassembled WGS sequence"/>
</dbReference>
<proteinExistence type="predicted"/>
<evidence type="ECO:0000256" key="2">
    <source>
        <dbReference type="ARBA" id="ARBA00022692"/>
    </source>
</evidence>
<feature type="compositionally biased region" description="Polar residues" evidence="5">
    <location>
        <begin position="587"/>
        <end position="602"/>
    </location>
</feature>
<feature type="region of interest" description="Disordered" evidence="5">
    <location>
        <begin position="508"/>
        <end position="528"/>
    </location>
</feature>
<feature type="transmembrane region" description="Helical" evidence="6">
    <location>
        <begin position="259"/>
        <end position="280"/>
    </location>
</feature>
<keyword evidence="2 6" id="KW-0812">Transmembrane</keyword>
<evidence type="ECO:0000256" key="3">
    <source>
        <dbReference type="ARBA" id="ARBA00022989"/>
    </source>
</evidence>
<sequence length="654" mass="72771">MASLSPGGTVAFGVVVGLISTCVQSVGLTLQRKSHILEEEKAEHLPKRAPYRRRRWQIGMFLFLLSNIVGSSIQITTLPLPLLSTLQASGLVFNALLASLLLHEPFTRRTLFGTLLVAAGALLISFFSALPEPSHTLQQLLDLLVVKGFLIWFTLTMILVLGITILTVLMTRLLPPHRLRSPRTRLLRGMSYGLISGVLSAHALLLAKSAVELLIRTVVDKKNQFKAYQSWLLLLLFLFLALTQLYYLHHGLRLVSTSILYPFVFCVYNIIAILDGLIYFRQTDRLPALHGGLIGLGTFVLLTGVLSLSWRLSEETNSPGRDAESGIKADLPHSALTPGMGLVDEETNDVHTPLRSYFDDPASHYRDDASDDDSAFPDLLDNASDDVIQQETNERDPLLAQRPRSRTGVISRRRPANGRQDAVSRRRRSTIKEVQLVWDELRDQRNWFPPSLGTSRSPRTSFEQGRRQDEESGALISETTSEDRASPGQGQKRVSWLADTPTRPGFASVEQRRAKATRDKRRTMPPSYTFQGAMNAIRSGVGVGMADEGDARQGVKRTVSWGQGSTGAGIVAERERRPESAGAVDKASSQCAFNASDQQGASNVPRPTREEEIFGRVGNSRVNTSDRRQTPEEERRKSSSSVKLEWWRKRRRDS</sequence>
<evidence type="ECO:0000256" key="4">
    <source>
        <dbReference type="ARBA" id="ARBA00023136"/>
    </source>
</evidence>
<dbReference type="OrthoDB" id="2504919at2759"/>
<evidence type="ECO:0000256" key="5">
    <source>
        <dbReference type="SAM" id="MobiDB-lite"/>
    </source>
</evidence>